<dbReference type="PANTHER" id="PTHR45695:SF9">
    <property type="entry name" value="LEUCOKININ RECEPTOR"/>
    <property type="match status" value="1"/>
</dbReference>
<feature type="compositionally biased region" description="Polar residues" evidence="9">
    <location>
        <begin position="252"/>
        <end position="277"/>
    </location>
</feature>
<evidence type="ECO:0000256" key="3">
    <source>
        <dbReference type="ARBA" id="ARBA00022692"/>
    </source>
</evidence>
<evidence type="ECO:0000256" key="9">
    <source>
        <dbReference type="SAM" id="MobiDB-lite"/>
    </source>
</evidence>
<feature type="region of interest" description="Disordered" evidence="9">
    <location>
        <begin position="219"/>
        <end position="277"/>
    </location>
</feature>
<reference evidence="12 13" key="1">
    <citation type="submission" date="2015-12" db="EMBL/GenBank/DDBJ databases">
        <title>The genome of Folsomia candida.</title>
        <authorList>
            <person name="Faddeeva A."/>
            <person name="Derks M.F."/>
            <person name="Anvar Y."/>
            <person name="Smit S."/>
            <person name="Van Straalen N."/>
            <person name="Roelofs D."/>
        </authorList>
    </citation>
    <scope>NUCLEOTIDE SEQUENCE [LARGE SCALE GENOMIC DNA]</scope>
    <source>
        <strain evidence="12 13">VU population</strain>
        <tissue evidence="12">Whole body</tissue>
    </source>
</reference>
<dbReference type="InterPro" id="IPR017452">
    <property type="entry name" value="GPCR_Rhodpsn_7TM"/>
</dbReference>
<comment type="similarity">
    <text evidence="2">Belongs to the G-protein coupled receptor 1 family.</text>
</comment>
<accession>A0A226E9B7</accession>
<evidence type="ECO:0000256" key="1">
    <source>
        <dbReference type="ARBA" id="ARBA00004141"/>
    </source>
</evidence>
<evidence type="ECO:0000256" key="6">
    <source>
        <dbReference type="ARBA" id="ARBA00023136"/>
    </source>
</evidence>
<protein>
    <submittedName>
        <fullName evidence="12">Neuromedin-K receptor</fullName>
    </submittedName>
</protein>
<keyword evidence="3 10" id="KW-0812">Transmembrane</keyword>
<dbReference type="SUPFAM" id="SSF81321">
    <property type="entry name" value="Family A G protein-coupled receptor-like"/>
    <property type="match status" value="1"/>
</dbReference>
<dbReference type="PANTHER" id="PTHR45695">
    <property type="entry name" value="LEUCOKININ RECEPTOR-RELATED"/>
    <property type="match status" value="1"/>
</dbReference>
<dbReference type="EMBL" id="LNIX01000006">
    <property type="protein sequence ID" value="OXA53206.1"/>
    <property type="molecule type" value="Genomic_DNA"/>
</dbReference>
<feature type="transmembrane region" description="Helical" evidence="10">
    <location>
        <begin position="140"/>
        <end position="164"/>
    </location>
</feature>
<gene>
    <name evidence="12" type="ORF">Fcan01_12189</name>
</gene>
<feature type="transmembrane region" description="Helical" evidence="10">
    <location>
        <begin position="105"/>
        <end position="128"/>
    </location>
</feature>
<dbReference type="GO" id="GO:0004930">
    <property type="term" value="F:G protein-coupled receptor activity"/>
    <property type="evidence" value="ECO:0007669"/>
    <property type="project" value="UniProtKB-KW"/>
</dbReference>
<dbReference type="PRINTS" id="PR00237">
    <property type="entry name" value="GPCRRHODOPSN"/>
</dbReference>
<keyword evidence="13" id="KW-1185">Reference proteome</keyword>
<dbReference type="GO" id="GO:0005886">
    <property type="term" value="C:plasma membrane"/>
    <property type="evidence" value="ECO:0007669"/>
    <property type="project" value="TreeGrafter"/>
</dbReference>
<keyword evidence="5" id="KW-0297">G-protein coupled receptor</keyword>
<dbReference type="Pfam" id="PF00001">
    <property type="entry name" value="7tm_1"/>
    <property type="match status" value="1"/>
</dbReference>
<evidence type="ECO:0000256" key="2">
    <source>
        <dbReference type="ARBA" id="ARBA00010663"/>
    </source>
</evidence>
<dbReference type="OrthoDB" id="2101615at2759"/>
<feature type="transmembrane region" description="Helical" evidence="10">
    <location>
        <begin position="51"/>
        <end position="79"/>
    </location>
</feature>
<evidence type="ECO:0000259" key="11">
    <source>
        <dbReference type="PROSITE" id="PS50262"/>
    </source>
</evidence>
<organism evidence="12 13">
    <name type="scientific">Folsomia candida</name>
    <name type="common">Springtail</name>
    <dbReference type="NCBI Taxonomy" id="158441"/>
    <lineage>
        <taxon>Eukaryota</taxon>
        <taxon>Metazoa</taxon>
        <taxon>Ecdysozoa</taxon>
        <taxon>Arthropoda</taxon>
        <taxon>Hexapoda</taxon>
        <taxon>Collembola</taxon>
        <taxon>Entomobryomorpha</taxon>
        <taxon>Isotomoidea</taxon>
        <taxon>Isotomidae</taxon>
        <taxon>Proisotominae</taxon>
        <taxon>Folsomia</taxon>
    </lineage>
</organism>
<dbReference type="PROSITE" id="PS50262">
    <property type="entry name" value="G_PROTEIN_RECEP_F1_2"/>
    <property type="match status" value="1"/>
</dbReference>
<dbReference type="Gene3D" id="1.20.1070.10">
    <property type="entry name" value="Rhodopsin 7-helix transmembrane proteins"/>
    <property type="match status" value="1"/>
</dbReference>
<dbReference type="OMA" id="CFSIARV"/>
<dbReference type="AlphaFoldDB" id="A0A226E9B7"/>
<keyword evidence="8" id="KW-0807">Transducer</keyword>
<feature type="domain" description="G-protein coupled receptors family 1 profile" evidence="11">
    <location>
        <begin position="1"/>
        <end position="162"/>
    </location>
</feature>
<evidence type="ECO:0000256" key="10">
    <source>
        <dbReference type="SAM" id="Phobius"/>
    </source>
</evidence>
<name>A0A226E9B7_FOLCA</name>
<dbReference type="STRING" id="158441.A0A226E9B7"/>
<evidence type="ECO:0000313" key="13">
    <source>
        <dbReference type="Proteomes" id="UP000198287"/>
    </source>
</evidence>
<evidence type="ECO:0000256" key="8">
    <source>
        <dbReference type="ARBA" id="ARBA00023224"/>
    </source>
</evidence>
<sequence length="277" mass="31910">MRALGYDLTMPLILSSYLQDHGLHHSQKEFSHPIKFYLFCYRFSDDFRFGYFMSLFVFMYLLPLGFIAVTCFSIARVLLKEIPVQPRRDPRAHNLEQGRRKVAKMVLVVVFSFIVCWSPYFIVTAVTQLQTESFLYKSQYFFTMLLINLLAFTNSCVNPFVYFAMSARFRKGFMCILRSFRNCSRRSRFPSDNSQSSLRHVSHNRTINGVMSLHSHPIRRNSVRTPRQESILPMSSSRGGGRGGGSRPNVFRGTSTSSNPATPYNSTTTGNTQVKMY</sequence>
<evidence type="ECO:0000313" key="12">
    <source>
        <dbReference type="EMBL" id="OXA53206.1"/>
    </source>
</evidence>
<proteinExistence type="inferred from homology"/>
<comment type="caution">
    <text evidence="12">The sequence shown here is derived from an EMBL/GenBank/DDBJ whole genome shotgun (WGS) entry which is preliminary data.</text>
</comment>
<comment type="subcellular location">
    <subcellularLocation>
        <location evidence="1">Membrane</location>
        <topology evidence="1">Multi-pass membrane protein</topology>
    </subcellularLocation>
</comment>
<evidence type="ECO:0000256" key="7">
    <source>
        <dbReference type="ARBA" id="ARBA00023170"/>
    </source>
</evidence>
<keyword evidence="4 10" id="KW-1133">Transmembrane helix</keyword>
<keyword evidence="7 12" id="KW-0675">Receptor</keyword>
<dbReference type="Proteomes" id="UP000198287">
    <property type="component" value="Unassembled WGS sequence"/>
</dbReference>
<dbReference type="InterPro" id="IPR000276">
    <property type="entry name" value="GPCR_Rhodpsn"/>
</dbReference>
<keyword evidence="6 10" id="KW-0472">Membrane</keyword>
<evidence type="ECO:0000256" key="4">
    <source>
        <dbReference type="ARBA" id="ARBA00022989"/>
    </source>
</evidence>
<evidence type="ECO:0000256" key="5">
    <source>
        <dbReference type="ARBA" id="ARBA00023040"/>
    </source>
</evidence>